<feature type="compositionally biased region" description="Polar residues" evidence="8">
    <location>
        <begin position="109"/>
        <end position="118"/>
    </location>
</feature>
<keyword evidence="12" id="KW-1185">Reference proteome</keyword>
<comment type="subunit">
    <text evidence="3">Forms a 24-polypeptide structural core with octahedral symmetry.</text>
</comment>
<evidence type="ECO:0000256" key="3">
    <source>
        <dbReference type="ARBA" id="ARBA00011484"/>
    </source>
</evidence>
<dbReference type="FunFam" id="4.10.320.10:FF:000002">
    <property type="entry name" value="Dihydrolipoamide acetyltransferase component of pyruvate dehydrogenase complex"/>
    <property type="match status" value="1"/>
</dbReference>
<dbReference type="Proteomes" id="UP000198505">
    <property type="component" value="Unassembled WGS sequence"/>
</dbReference>
<reference evidence="12" key="1">
    <citation type="submission" date="2016-10" db="EMBL/GenBank/DDBJ databases">
        <authorList>
            <person name="Varghese N."/>
            <person name="Submissions S."/>
        </authorList>
    </citation>
    <scope>NUCLEOTIDE SEQUENCE [LARGE SCALE GENOMIC DNA]</scope>
    <source>
        <strain evidence="12">CGMCC 1.6495</strain>
    </source>
</reference>
<dbReference type="GO" id="GO:0005737">
    <property type="term" value="C:cytoplasm"/>
    <property type="evidence" value="ECO:0007669"/>
    <property type="project" value="TreeGrafter"/>
</dbReference>
<dbReference type="SUPFAM" id="SSF51230">
    <property type="entry name" value="Single hybrid motif"/>
    <property type="match status" value="1"/>
</dbReference>
<gene>
    <name evidence="11" type="ORF">SAMN04487958_108167</name>
</gene>
<dbReference type="SUPFAM" id="SSF52777">
    <property type="entry name" value="CoA-dependent acyltransferases"/>
    <property type="match status" value="1"/>
</dbReference>
<keyword evidence="4 7" id="KW-0808">Transferase</keyword>
<dbReference type="GO" id="GO:0031405">
    <property type="term" value="F:lipoic acid binding"/>
    <property type="evidence" value="ECO:0007669"/>
    <property type="project" value="TreeGrafter"/>
</dbReference>
<dbReference type="InterPro" id="IPR000089">
    <property type="entry name" value="Biotin_lipoyl"/>
</dbReference>
<evidence type="ECO:0000259" key="10">
    <source>
        <dbReference type="PROSITE" id="PS51826"/>
    </source>
</evidence>
<dbReference type="EC" id="2.3.1.-" evidence="7"/>
<proteinExistence type="inferred from homology"/>
<dbReference type="PROSITE" id="PS50968">
    <property type="entry name" value="BIOTINYL_LIPOYL"/>
    <property type="match status" value="1"/>
</dbReference>
<dbReference type="InterPro" id="IPR004167">
    <property type="entry name" value="PSBD"/>
</dbReference>
<dbReference type="Gene3D" id="2.40.50.100">
    <property type="match status" value="1"/>
</dbReference>
<feature type="domain" description="Lipoyl-binding" evidence="9">
    <location>
        <begin position="1"/>
        <end position="76"/>
    </location>
</feature>
<evidence type="ECO:0000256" key="4">
    <source>
        <dbReference type="ARBA" id="ARBA00022679"/>
    </source>
</evidence>
<dbReference type="Pfam" id="PF00364">
    <property type="entry name" value="Biotin_lipoyl"/>
    <property type="match status" value="1"/>
</dbReference>
<evidence type="ECO:0000313" key="11">
    <source>
        <dbReference type="EMBL" id="SES17624.1"/>
    </source>
</evidence>
<dbReference type="Pfam" id="PF02817">
    <property type="entry name" value="E3_binding"/>
    <property type="match status" value="1"/>
</dbReference>
<evidence type="ECO:0000259" key="9">
    <source>
        <dbReference type="PROSITE" id="PS50968"/>
    </source>
</evidence>
<evidence type="ECO:0000256" key="5">
    <source>
        <dbReference type="ARBA" id="ARBA00022823"/>
    </source>
</evidence>
<evidence type="ECO:0000313" key="12">
    <source>
        <dbReference type="Proteomes" id="UP000198505"/>
    </source>
</evidence>
<dbReference type="AlphaFoldDB" id="A0A1H9V887"/>
<comment type="similarity">
    <text evidence="2 7">Belongs to the 2-oxoacid dehydrogenase family.</text>
</comment>
<dbReference type="STRING" id="416874.SAMN04487958_108167"/>
<dbReference type="Gene3D" id="3.30.559.10">
    <property type="entry name" value="Chloramphenicol acetyltransferase-like domain"/>
    <property type="match status" value="1"/>
</dbReference>
<dbReference type="CDD" id="cd06849">
    <property type="entry name" value="lipoyl_domain"/>
    <property type="match status" value="1"/>
</dbReference>
<sequence>MSDFMLPDIGEGIVECEVVEWRVAEGDRIEEDQPVVEVMTDKALVEITAHEAGVVTKLYVEQGQIAKVHAPLYAYQADGEDAGEAKASNDSSEASSSSQPSAAEKQAETQPSPTTPAVATQGKVPASPAVRRLVREHQLQLTDIAGSGKDGRVLKEDVLAHLDQPGEAASMSSRETSSRGSGDVSRVEPLRGMRAMMAKRMVESASTIPHFHYGEEIDVTQLLAMRERLKPLAEALGERLTLMPFFMKAMALAIAESPIINAQLNQAGDELHYYAQCNIGMAVDSKAGLLVPNVKGVERLTLLEIAREVGRLTHAAREGRVDQADLKGGTISISNIGALGGTYAAPIINAPEAAIVAIGKTQWLPRFDDHGEVQRRAIMTVTWAGDHRFIDGGTIARFCNTWKGFLEAPDSILLHLG</sequence>
<protein>
    <recommendedName>
        <fullName evidence="7">Dihydrolipoamide acetyltransferase component of pyruvate dehydrogenase complex</fullName>
        <ecNumber evidence="7">2.3.1.-</ecNumber>
    </recommendedName>
</protein>
<dbReference type="PANTHER" id="PTHR43178">
    <property type="entry name" value="DIHYDROLIPOAMIDE ACETYLTRANSFERASE COMPONENT OF PYRUVATE DEHYDROGENASE COMPLEX"/>
    <property type="match status" value="1"/>
</dbReference>
<dbReference type="InterPro" id="IPR050743">
    <property type="entry name" value="2-oxoacid_DH_E2_comp"/>
</dbReference>
<dbReference type="EMBL" id="FOGS01000008">
    <property type="protein sequence ID" value="SES17624.1"/>
    <property type="molecule type" value="Genomic_DNA"/>
</dbReference>
<evidence type="ECO:0000256" key="7">
    <source>
        <dbReference type="RuleBase" id="RU003423"/>
    </source>
</evidence>
<feature type="domain" description="Peripheral subunit-binding (PSBD)" evidence="10">
    <location>
        <begin position="125"/>
        <end position="162"/>
    </location>
</feature>
<evidence type="ECO:0000256" key="6">
    <source>
        <dbReference type="ARBA" id="ARBA00023315"/>
    </source>
</evidence>
<evidence type="ECO:0000256" key="2">
    <source>
        <dbReference type="ARBA" id="ARBA00007317"/>
    </source>
</evidence>
<dbReference type="RefSeq" id="WP_092828556.1">
    <property type="nucleotide sequence ID" value="NZ_FOGS01000008.1"/>
</dbReference>
<evidence type="ECO:0000256" key="1">
    <source>
        <dbReference type="ARBA" id="ARBA00001938"/>
    </source>
</evidence>
<dbReference type="Pfam" id="PF00198">
    <property type="entry name" value="2-oxoacid_dh"/>
    <property type="match status" value="1"/>
</dbReference>
<dbReference type="Gene3D" id="4.10.320.10">
    <property type="entry name" value="E3-binding domain"/>
    <property type="match status" value="1"/>
</dbReference>
<feature type="compositionally biased region" description="Low complexity" evidence="8">
    <location>
        <begin position="85"/>
        <end position="104"/>
    </location>
</feature>
<dbReference type="SUPFAM" id="SSF47005">
    <property type="entry name" value="Peripheral subunit-binding domain of 2-oxo acid dehydrogenase complex"/>
    <property type="match status" value="1"/>
</dbReference>
<dbReference type="InterPro" id="IPR001078">
    <property type="entry name" value="2-oxoacid_DH_actylTfrase"/>
</dbReference>
<keyword evidence="6 7" id="KW-0012">Acyltransferase</keyword>
<dbReference type="FunFam" id="3.30.559.10:FF:000007">
    <property type="entry name" value="Dihydrolipoamide acetyltransferase component of pyruvate dehydrogenase complex"/>
    <property type="match status" value="1"/>
</dbReference>
<dbReference type="PANTHER" id="PTHR43178:SF5">
    <property type="entry name" value="LIPOAMIDE ACYLTRANSFERASE COMPONENT OF BRANCHED-CHAIN ALPHA-KETO ACID DEHYDROGENASE COMPLEX, MITOCHONDRIAL"/>
    <property type="match status" value="1"/>
</dbReference>
<organism evidence="11 12">
    <name type="scientific">Vreelandella subterranea</name>
    <dbReference type="NCBI Taxonomy" id="416874"/>
    <lineage>
        <taxon>Bacteria</taxon>
        <taxon>Pseudomonadati</taxon>
        <taxon>Pseudomonadota</taxon>
        <taxon>Gammaproteobacteria</taxon>
        <taxon>Oceanospirillales</taxon>
        <taxon>Halomonadaceae</taxon>
        <taxon>Vreelandella</taxon>
    </lineage>
</organism>
<name>A0A1H9V887_9GAMM</name>
<dbReference type="InterPro" id="IPR023213">
    <property type="entry name" value="CAT-like_dom_sf"/>
</dbReference>
<comment type="cofactor">
    <cofactor evidence="1 7">
        <name>(R)-lipoate</name>
        <dbReference type="ChEBI" id="CHEBI:83088"/>
    </cofactor>
</comment>
<dbReference type="InterPro" id="IPR036625">
    <property type="entry name" value="E3-bd_dom_sf"/>
</dbReference>
<dbReference type="GO" id="GO:0016407">
    <property type="term" value="F:acetyltransferase activity"/>
    <property type="evidence" value="ECO:0007669"/>
    <property type="project" value="TreeGrafter"/>
</dbReference>
<dbReference type="InterPro" id="IPR011053">
    <property type="entry name" value="Single_hybrid_motif"/>
</dbReference>
<evidence type="ECO:0000256" key="8">
    <source>
        <dbReference type="SAM" id="MobiDB-lite"/>
    </source>
</evidence>
<accession>A0A1H9V887</accession>
<keyword evidence="5 7" id="KW-0450">Lipoyl</keyword>
<dbReference type="PROSITE" id="PS51826">
    <property type="entry name" value="PSBD"/>
    <property type="match status" value="1"/>
</dbReference>
<feature type="compositionally biased region" description="Low complexity" evidence="8">
    <location>
        <begin position="167"/>
        <end position="182"/>
    </location>
</feature>
<feature type="region of interest" description="Disordered" evidence="8">
    <location>
        <begin position="163"/>
        <end position="185"/>
    </location>
</feature>
<feature type="region of interest" description="Disordered" evidence="8">
    <location>
        <begin position="81"/>
        <end position="126"/>
    </location>
</feature>